<dbReference type="InParanoid" id="A0A1X2HV59"/>
<evidence type="ECO:0000313" key="13">
    <source>
        <dbReference type="Proteomes" id="UP000242180"/>
    </source>
</evidence>
<dbReference type="AlphaFoldDB" id="A0A1X2HV59"/>
<keyword evidence="5" id="KW-0963">Cytoplasm</keyword>
<dbReference type="InterPro" id="IPR006355">
    <property type="entry name" value="LHPP/HDHD2"/>
</dbReference>
<comment type="caution">
    <text evidence="12">The sequence shown here is derived from an EMBL/GenBank/DDBJ whole genome shotgun (WGS) entry which is preliminary data.</text>
</comment>
<evidence type="ECO:0000256" key="11">
    <source>
        <dbReference type="ARBA" id="ARBA00039357"/>
    </source>
</evidence>
<dbReference type="GO" id="GO:0005634">
    <property type="term" value="C:nucleus"/>
    <property type="evidence" value="ECO:0007669"/>
    <property type="project" value="UniProtKB-SubCell"/>
</dbReference>
<comment type="similarity">
    <text evidence="4">Belongs to the HAD-like hydrolase superfamily.</text>
</comment>
<dbReference type="SUPFAM" id="SSF56784">
    <property type="entry name" value="HAD-like"/>
    <property type="match status" value="1"/>
</dbReference>
<comment type="cofactor">
    <cofactor evidence="1">
        <name>Mg(2+)</name>
        <dbReference type="ChEBI" id="CHEBI:18420"/>
    </cofactor>
</comment>
<dbReference type="Pfam" id="PF13242">
    <property type="entry name" value="Hydrolase_like"/>
    <property type="match status" value="1"/>
</dbReference>
<organism evidence="12 13">
    <name type="scientific">Syncephalastrum racemosum</name>
    <name type="common">Filamentous fungus</name>
    <dbReference type="NCBI Taxonomy" id="13706"/>
    <lineage>
        <taxon>Eukaryota</taxon>
        <taxon>Fungi</taxon>
        <taxon>Fungi incertae sedis</taxon>
        <taxon>Mucoromycota</taxon>
        <taxon>Mucoromycotina</taxon>
        <taxon>Mucoromycetes</taxon>
        <taxon>Mucorales</taxon>
        <taxon>Syncephalastraceae</taxon>
        <taxon>Syncephalastrum</taxon>
    </lineage>
</organism>
<dbReference type="Proteomes" id="UP000242180">
    <property type="component" value="Unassembled WGS sequence"/>
</dbReference>
<dbReference type="GO" id="GO:0005737">
    <property type="term" value="C:cytoplasm"/>
    <property type="evidence" value="ECO:0007669"/>
    <property type="project" value="UniProtKB-SubCell"/>
</dbReference>
<comment type="function">
    <text evidence="10">Phosphatase that hydrolyzes imidodiphosphate, 3-phosphohistidine and 6-phospholysine. Has broad substrate specificity and can also hydrolyze inorganic diphosphate, but with lower efficiency.</text>
</comment>
<dbReference type="NCBIfam" id="TIGR01458">
    <property type="entry name" value="HAD-SF-IIA-hyp3"/>
    <property type="match status" value="1"/>
</dbReference>
<protein>
    <recommendedName>
        <fullName evidence="11">Phospholysine phosphohistidine inorganic pyrophosphate phosphatase</fullName>
    </recommendedName>
</protein>
<sequence>MGFEVREHEIFTSLSACRDKVASQNLRPFLLMEDAAMDEFKDLDTSNPNAVVVGLAPSKFDYAHMNKAFRLLTEDKSRPLIAVHKAMYFADADEELSMGPGGFVEALEYATGVKSTVVGKPTRSFFQLALTQIGLQDTPQNVAIIGDDVNNDLGGGAKELGLHRFLVRTGKYRPGDEASHKDDRLHVYESIAEAINDILSQIK</sequence>
<keyword evidence="13" id="KW-1185">Reference proteome</keyword>
<proteinExistence type="inferred from homology"/>
<dbReference type="GO" id="GO:0016791">
    <property type="term" value="F:phosphatase activity"/>
    <property type="evidence" value="ECO:0007669"/>
    <property type="project" value="InterPro"/>
</dbReference>
<evidence type="ECO:0000256" key="1">
    <source>
        <dbReference type="ARBA" id="ARBA00001946"/>
    </source>
</evidence>
<keyword evidence="7 12" id="KW-0378">Hydrolase</keyword>
<dbReference type="GO" id="GO:0016462">
    <property type="term" value="F:pyrophosphatase activity"/>
    <property type="evidence" value="ECO:0007669"/>
    <property type="project" value="UniProtKB-ARBA"/>
</dbReference>
<evidence type="ECO:0000256" key="2">
    <source>
        <dbReference type="ARBA" id="ARBA00004123"/>
    </source>
</evidence>
<evidence type="ECO:0000256" key="7">
    <source>
        <dbReference type="ARBA" id="ARBA00022801"/>
    </source>
</evidence>
<evidence type="ECO:0000256" key="8">
    <source>
        <dbReference type="ARBA" id="ARBA00022842"/>
    </source>
</evidence>
<dbReference type="GO" id="GO:0046872">
    <property type="term" value="F:metal ion binding"/>
    <property type="evidence" value="ECO:0007669"/>
    <property type="project" value="UniProtKB-KW"/>
</dbReference>
<dbReference type="PANTHER" id="PTHR19288">
    <property type="entry name" value="4-NITROPHENYLPHOSPHATASE-RELATED"/>
    <property type="match status" value="1"/>
</dbReference>
<accession>A0A1X2HV59</accession>
<evidence type="ECO:0000256" key="5">
    <source>
        <dbReference type="ARBA" id="ARBA00022490"/>
    </source>
</evidence>
<gene>
    <name evidence="12" type="ORF">BCR43DRAFT_483358</name>
</gene>
<dbReference type="InterPro" id="IPR023214">
    <property type="entry name" value="HAD_sf"/>
</dbReference>
<dbReference type="PANTHER" id="PTHR19288:SF46">
    <property type="entry name" value="HALOACID DEHALOGENASE-LIKE HYDROLASE DOMAIN-CONTAINING PROTEIN 2"/>
    <property type="match status" value="1"/>
</dbReference>
<dbReference type="OrthoDB" id="426235at2759"/>
<keyword evidence="9" id="KW-0539">Nucleus</keyword>
<dbReference type="FunFam" id="3.40.50.1000:FF:000051">
    <property type="entry name" value="Phospholysine phosphohistidine inorganic pyrophosphate phosphatase"/>
    <property type="match status" value="1"/>
</dbReference>
<dbReference type="EMBL" id="MCGN01000001">
    <property type="protein sequence ID" value="ORZ03433.1"/>
    <property type="molecule type" value="Genomic_DNA"/>
</dbReference>
<dbReference type="STRING" id="13706.A0A1X2HV59"/>
<keyword evidence="8" id="KW-0460">Magnesium</keyword>
<dbReference type="InterPro" id="IPR036412">
    <property type="entry name" value="HAD-like_sf"/>
</dbReference>
<dbReference type="Gene3D" id="3.40.50.1000">
    <property type="entry name" value="HAD superfamily/HAD-like"/>
    <property type="match status" value="1"/>
</dbReference>
<evidence type="ECO:0000256" key="6">
    <source>
        <dbReference type="ARBA" id="ARBA00022723"/>
    </source>
</evidence>
<name>A0A1X2HV59_SYNRA</name>
<evidence type="ECO:0000256" key="9">
    <source>
        <dbReference type="ARBA" id="ARBA00023242"/>
    </source>
</evidence>
<keyword evidence="6" id="KW-0479">Metal-binding</keyword>
<evidence type="ECO:0000313" key="12">
    <source>
        <dbReference type="EMBL" id="ORZ03433.1"/>
    </source>
</evidence>
<evidence type="ECO:0000256" key="3">
    <source>
        <dbReference type="ARBA" id="ARBA00004496"/>
    </source>
</evidence>
<evidence type="ECO:0000256" key="4">
    <source>
        <dbReference type="ARBA" id="ARBA00007958"/>
    </source>
</evidence>
<evidence type="ECO:0000256" key="10">
    <source>
        <dbReference type="ARBA" id="ARBA00037258"/>
    </source>
</evidence>
<reference evidence="12 13" key="1">
    <citation type="submission" date="2016-07" db="EMBL/GenBank/DDBJ databases">
        <title>Pervasive Adenine N6-methylation of Active Genes in Fungi.</title>
        <authorList>
            <consortium name="DOE Joint Genome Institute"/>
            <person name="Mondo S.J."/>
            <person name="Dannebaum R.O."/>
            <person name="Kuo R.C."/>
            <person name="Labutti K."/>
            <person name="Haridas S."/>
            <person name="Kuo A."/>
            <person name="Salamov A."/>
            <person name="Ahrendt S.R."/>
            <person name="Lipzen A."/>
            <person name="Sullivan W."/>
            <person name="Andreopoulos W.B."/>
            <person name="Clum A."/>
            <person name="Lindquist E."/>
            <person name="Daum C."/>
            <person name="Ramamoorthy G.K."/>
            <person name="Gryganskyi A."/>
            <person name="Culley D."/>
            <person name="Magnuson J.K."/>
            <person name="James T.Y."/>
            <person name="O'Malley M.A."/>
            <person name="Stajich J.E."/>
            <person name="Spatafora J.W."/>
            <person name="Visel A."/>
            <person name="Grigoriev I.V."/>
        </authorList>
    </citation>
    <scope>NUCLEOTIDE SEQUENCE [LARGE SCALE GENOMIC DNA]</scope>
    <source>
        <strain evidence="12 13">NRRL 2496</strain>
    </source>
</reference>
<comment type="subcellular location">
    <subcellularLocation>
        <location evidence="3">Cytoplasm</location>
    </subcellularLocation>
    <subcellularLocation>
        <location evidence="2">Nucleus</location>
    </subcellularLocation>
</comment>